<dbReference type="GO" id="GO:0004484">
    <property type="term" value="F:mRNA guanylyltransferase activity"/>
    <property type="evidence" value="ECO:0007669"/>
    <property type="project" value="UniProtKB-UniRule"/>
</dbReference>
<evidence type="ECO:0000256" key="9">
    <source>
        <dbReference type="ARBA" id="ARBA00044624"/>
    </source>
</evidence>
<feature type="active site" description="N6-GMP-lysine intermediate" evidence="12">
    <location>
        <position position="307"/>
    </location>
</feature>
<name>A0A9N9XN84_PHYSR</name>
<protein>
    <recommendedName>
        <fullName evidence="10">mRNA-capping enzyme</fullName>
    </recommendedName>
    <domain>
        <recommendedName>
            <fullName evidence="10">mRNA 5'-triphosphate monophosphatase</fullName>
            <ecNumber evidence="10">3.6.1.74</ecNumber>
        </recommendedName>
        <alternativeName>
            <fullName evidence="10">mRNA 5'-phosphatase</fullName>
        </alternativeName>
    </domain>
    <domain>
        <recommendedName>
            <fullName evidence="10">mRNA guanylyltransferase</fullName>
            <ecNumber evidence="10">2.7.7.50</ecNumber>
        </recommendedName>
        <alternativeName>
            <fullName evidence="10">GTP--RNA guanylyltransferase</fullName>
            <shortName evidence="10">GTase</shortName>
        </alternativeName>
    </domain>
</protein>
<evidence type="ECO:0000256" key="10">
    <source>
        <dbReference type="PIRNR" id="PIRNR036958"/>
    </source>
</evidence>
<evidence type="ECO:0000256" key="8">
    <source>
        <dbReference type="ARBA" id="ARBA00023242"/>
    </source>
</evidence>
<feature type="binding site" evidence="13">
    <location>
        <begin position="356"/>
        <end position="358"/>
    </location>
    <ligand>
        <name>GTP</name>
        <dbReference type="ChEBI" id="CHEBI:37565"/>
    </ligand>
</feature>
<keyword evidence="10" id="KW-0378">Hydrolase</keyword>
<dbReference type="EC" id="3.6.1.74" evidence="10"/>
<evidence type="ECO:0000313" key="16">
    <source>
        <dbReference type="EMBL" id="CAG9858499.1"/>
    </source>
</evidence>
<evidence type="ECO:0000256" key="13">
    <source>
        <dbReference type="PIRSR" id="PIRSR036958-3"/>
    </source>
</evidence>
<dbReference type="InterPro" id="IPR017074">
    <property type="entry name" value="mRNA_cap_enz_bifunc"/>
</dbReference>
<evidence type="ECO:0000256" key="14">
    <source>
        <dbReference type="SAM" id="MobiDB-lite"/>
    </source>
</evidence>
<accession>A0A9N9XN84</accession>
<dbReference type="GO" id="GO:0006370">
    <property type="term" value="P:7-methylguanosine mRNA capping"/>
    <property type="evidence" value="ECO:0007669"/>
    <property type="project" value="UniProtKB-UniRule"/>
</dbReference>
<dbReference type="FunFam" id="3.90.190.10:FF:000040">
    <property type="entry name" value="mRNA-capping enzyme"/>
    <property type="match status" value="1"/>
</dbReference>
<evidence type="ECO:0000256" key="12">
    <source>
        <dbReference type="PIRSR" id="PIRSR036958-2"/>
    </source>
</evidence>
<dbReference type="GO" id="GO:0005525">
    <property type="term" value="F:GTP binding"/>
    <property type="evidence" value="ECO:0007669"/>
    <property type="project" value="UniProtKB-UniRule"/>
</dbReference>
<dbReference type="FunFam" id="3.30.470.30:FF:000040">
    <property type="entry name" value="mRNA-capping enzyme"/>
    <property type="match status" value="1"/>
</dbReference>
<feature type="compositionally biased region" description="Basic residues" evidence="14">
    <location>
        <begin position="233"/>
        <end position="243"/>
    </location>
</feature>
<dbReference type="Pfam" id="PF01331">
    <property type="entry name" value="mRNA_cap_enzyme"/>
    <property type="match status" value="1"/>
</dbReference>
<feature type="compositionally biased region" description="Acidic residues" evidence="14">
    <location>
        <begin position="210"/>
        <end position="220"/>
    </location>
</feature>
<dbReference type="CDD" id="cd17664">
    <property type="entry name" value="Mce1_N"/>
    <property type="match status" value="1"/>
</dbReference>
<comment type="catalytic activity">
    <reaction evidence="9">
        <text>a 5'-end diphospho-ribonucleoside in mRNA + GTP + H(+) = a 5'-end (5'-triphosphoguanosine)-ribonucleoside in mRNA + diphosphate</text>
        <dbReference type="Rhea" id="RHEA:67012"/>
        <dbReference type="Rhea" id="RHEA-COMP:17165"/>
        <dbReference type="Rhea" id="RHEA-COMP:17166"/>
        <dbReference type="ChEBI" id="CHEBI:15378"/>
        <dbReference type="ChEBI" id="CHEBI:33019"/>
        <dbReference type="ChEBI" id="CHEBI:37565"/>
        <dbReference type="ChEBI" id="CHEBI:167616"/>
        <dbReference type="ChEBI" id="CHEBI:167617"/>
        <dbReference type="EC" id="2.7.7.50"/>
    </reaction>
    <physiologicalReaction direction="left-to-right" evidence="9">
        <dbReference type="Rhea" id="RHEA:67013"/>
    </physiologicalReaction>
</comment>
<dbReference type="AlphaFoldDB" id="A0A9N9XN84"/>
<dbReference type="PROSITE" id="PS00383">
    <property type="entry name" value="TYR_PHOSPHATASE_1"/>
    <property type="match status" value="1"/>
</dbReference>
<dbReference type="SUPFAM" id="SSF52799">
    <property type="entry name" value="(Phosphotyrosine protein) phosphatases II"/>
    <property type="match status" value="1"/>
</dbReference>
<evidence type="ECO:0000256" key="3">
    <source>
        <dbReference type="ARBA" id="ARBA00022679"/>
    </source>
</evidence>
<dbReference type="InterPro" id="IPR012340">
    <property type="entry name" value="NA-bd_OB-fold"/>
</dbReference>
<keyword evidence="2 10" id="KW-0507">mRNA processing</keyword>
<evidence type="ECO:0000256" key="1">
    <source>
        <dbReference type="ARBA" id="ARBA00004123"/>
    </source>
</evidence>
<sequence length="600" mass="69747">MNGSRPRRDPGPVPARWLRCPRKSKLIADKFIAFKTPLSSDFDDKVPPEFRFNPKMIFDTAKRDKVKFGLWIDLTNTTRFYNHKIIKEFDCKYVKLQCKGHGETPSTDQAREFIRVVHDFITNHPLERIAVHCTHGFNRTGFLIVSYLVEKMDYSVVVALQMFAEARPIGIYKKEYISELYRRYDDEEDAYPPPPLPDWCFEGEDSYGSDDLNDYDDPSEEGASTSNHTEKSSHKKKRRHNVKNPKFMEGVPGVDSFEEQPKSSYLQKKVITMCGWRHTTFPGSQPVSMDMNNLELLGQKSYRVSWKADGTRYLMLIDGKDEVYLFDRNHSVFKVNGLQFVHRTNIKRYIRNTLLDGEMVIDKVNGKNIPRYLAYDIIEYEEQKVGKELDHPERLQCIENEVIKPRYLAMEKGLIRKETEPFSVRKKDFWPITQAASLLGEKFAKTLSHEPDGLIFQPAKEPYTAGPCNDVLKWKPLSLNSVDFRLKIVVTSGMGLLPVKKASLFVNKGKQEICLAEMKYTKQLKDYNGKIVECKYENNQWVFMRERTDKNFPNSYDTAIAVGDSIKNPVTKEILLFYINEHRFNDDSDIMPPPSKKIKR</sequence>
<dbReference type="GO" id="GO:0004721">
    <property type="term" value="F:phosphoprotein phosphatase activity"/>
    <property type="evidence" value="ECO:0007669"/>
    <property type="project" value="UniProtKB-UniRule"/>
</dbReference>
<dbReference type="CDD" id="cd07895">
    <property type="entry name" value="Adenylation_mRNA_capping"/>
    <property type="match status" value="1"/>
</dbReference>
<dbReference type="EC" id="2.7.7.50" evidence="10"/>
<comment type="similarity">
    <text evidence="10">In the C-terminal section; belongs to the eukaryotic GTase family.</text>
</comment>
<keyword evidence="7 10" id="KW-0342">GTP-binding</keyword>
<feature type="domain" description="Tyrosine specific protein phosphatases" evidence="15">
    <location>
        <begin position="111"/>
        <end position="178"/>
    </location>
</feature>
<keyword evidence="8 10" id="KW-0539">Nucleus</keyword>
<evidence type="ECO:0000256" key="7">
    <source>
        <dbReference type="ARBA" id="ARBA00023134"/>
    </source>
</evidence>
<dbReference type="GO" id="GO:0005634">
    <property type="term" value="C:nucleus"/>
    <property type="evidence" value="ECO:0007669"/>
    <property type="project" value="UniProtKB-SubCell"/>
</dbReference>
<proteinExistence type="inferred from homology"/>
<dbReference type="SUPFAM" id="SSF50249">
    <property type="entry name" value="Nucleic acid-binding proteins"/>
    <property type="match status" value="1"/>
</dbReference>
<keyword evidence="3 10" id="KW-0808">Transferase</keyword>
<dbReference type="InterPro" id="IPR001339">
    <property type="entry name" value="mRNA_cap_enzyme_adenylation"/>
</dbReference>
<dbReference type="FunFam" id="2.40.50.140:FF:000291">
    <property type="entry name" value="mRNA-capping enzyme"/>
    <property type="match status" value="1"/>
</dbReference>
<dbReference type="PROSITE" id="PS50056">
    <property type="entry name" value="TYR_PHOSPHATASE_2"/>
    <property type="match status" value="1"/>
</dbReference>
<feature type="binding site" evidence="13">
    <location>
        <begin position="545"/>
        <end position="550"/>
    </location>
    <ligand>
        <name>GTP</name>
        <dbReference type="ChEBI" id="CHEBI:37565"/>
    </ligand>
</feature>
<dbReference type="InterPro" id="IPR016130">
    <property type="entry name" value="Tyr_Pase_AS"/>
</dbReference>
<gene>
    <name evidence="16" type="ORF">PHYEVI_LOCUS4888</name>
</gene>
<dbReference type="Gene3D" id="2.40.50.140">
    <property type="entry name" value="Nucleic acid-binding proteins"/>
    <property type="match status" value="1"/>
</dbReference>
<evidence type="ECO:0000256" key="6">
    <source>
        <dbReference type="ARBA" id="ARBA00023042"/>
    </source>
</evidence>
<dbReference type="InterPro" id="IPR051029">
    <property type="entry name" value="mRNA_Capping_Enz/RNA_Phosphat"/>
</dbReference>
<keyword evidence="6 10" id="KW-0506">mRNA capping</keyword>
<evidence type="ECO:0000259" key="15">
    <source>
        <dbReference type="PROSITE" id="PS50056"/>
    </source>
</evidence>
<keyword evidence="5 10" id="KW-0547">Nucleotide-binding</keyword>
<comment type="similarity">
    <text evidence="10">In the N-terminal section; belongs to the non-receptor class of the protein-tyrosine phosphatase family.</text>
</comment>
<dbReference type="InterPro" id="IPR029021">
    <property type="entry name" value="Prot-tyrosine_phosphatase-like"/>
</dbReference>
<feature type="binding site" evidence="13">
    <location>
        <position position="328"/>
    </location>
    <ligand>
        <name>GTP</name>
        <dbReference type="ChEBI" id="CHEBI:37565"/>
    </ligand>
</feature>
<keyword evidence="17" id="KW-1185">Reference proteome</keyword>
<dbReference type="Pfam" id="PF03919">
    <property type="entry name" value="mRNA_cap_C"/>
    <property type="match status" value="1"/>
</dbReference>
<dbReference type="Gene3D" id="3.90.190.10">
    <property type="entry name" value="Protein tyrosine phosphatase superfamily"/>
    <property type="match status" value="1"/>
</dbReference>
<dbReference type="GO" id="GO:0005524">
    <property type="term" value="F:ATP binding"/>
    <property type="evidence" value="ECO:0007669"/>
    <property type="project" value="InterPro"/>
</dbReference>
<dbReference type="InterPro" id="IPR000387">
    <property type="entry name" value="Tyr_Pase_dom"/>
</dbReference>
<evidence type="ECO:0000256" key="11">
    <source>
        <dbReference type="PIRSR" id="PIRSR036958-1"/>
    </source>
</evidence>
<evidence type="ECO:0000256" key="4">
    <source>
        <dbReference type="ARBA" id="ARBA00022695"/>
    </source>
</evidence>
<keyword evidence="4 10" id="KW-0548">Nucleotidyltransferase</keyword>
<dbReference type="InterPro" id="IPR013846">
    <property type="entry name" value="mRNA_cap_enzyme_C"/>
</dbReference>
<evidence type="ECO:0000256" key="5">
    <source>
        <dbReference type="ARBA" id="ARBA00022741"/>
    </source>
</evidence>
<dbReference type="PANTHER" id="PTHR10367">
    <property type="entry name" value="MRNA-CAPPING ENZYME"/>
    <property type="match status" value="1"/>
</dbReference>
<comment type="subcellular location">
    <subcellularLocation>
        <location evidence="1 10">Nucleus</location>
    </subcellularLocation>
</comment>
<reference evidence="16" key="1">
    <citation type="submission" date="2022-01" db="EMBL/GenBank/DDBJ databases">
        <authorList>
            <person name="King R."/>
        </authorList>
    </citation>
    <scope>NUCLEOTIDE SEQUENCE</scope>
</reference>
<feature type="binding site" evidence="13">
    <location>
        <begin position="473"/>
        <end position="475"/>
    </location>
    <ligand>
        <name>GTP</name>
        <dbReference type="ChEBI" id="CHEBI:37565"/>
    </ligand>
</feature>
<feature type="active site" description="Phosphocysteine intermediate" evidence="11">
    <location>
        <position position="133"/>
    </location>
</feature>
<dbReference type="Proteomes" id="UP001153712">
    <property type="component" value="Chromosome 2"/>
</dbReference>
<dbReference type="PANTHER" id="PTHR10367:SF17">
    <property type="entry name" value="MRNA-CAPPING ENZYME"/>
    <property type="match status" value="1"/>
</dbReference>
<evidence type="ECO:0000256" key="2">
    <source>
        <dbReference type="ARBA" id="ARBA00022664"/>
    </source>
</evidence>
<dbReference type="InterPro" id="IPR000340">
    <property type="entry name" value="Dual-sp_phosphatase_cat-dom"/>
</dbReference>
<dbReference type="EMBL" id="OU900095">
    <property type="protein sequence ID" value="CAG9858499.1"/>
    <property type="molecule type" value="Genomic_DNA"/>
</dbReference>
<evidence type="ECO:0000313" key="17">
    <source>
        <dbReference type="Proteomes" id="UP001153712"/>
    </source>
</evidence>
<dbReference type="GO" id="GO:0004651">
    <property type="term" value="F:polynucleotide 5'-phosphatase activity"/>
    <property type="evidence" value="ECO:0007669"/>
    <property type="project" value="UniProtKB-UniRule"/>
</dbReference>
<feature type="binding site" evidence="13">
    <location>
        <position position="312"/>
    </location>
    <ligand>
        <name>GTP</name>
        <dbReference type="ChEBI" id="CHEBI:37565"/>
    </ligand>
</feature>
<dbReference type="PIRSF" id="PIRSF036958">
    <property type="entry name" value="mRNA_capping_HCE"/>
    <property type="match status" value="1"/>
</dbReference>
<organism evidence="16 17">
    <name type="scientific">Phyllotreta striolata</name>
    <name type="common">Striped flea beetle</name>
    <name type="synonym">Crioceris striolata</name>
    <dbReference type="NCBI Taxonomy" id="444603"/>
    <lineage>
        <taxon>Eukaryota</taxon>
        <taxon>Metazoa</taxon>
        <taxon>Ecdysozoa</taxon>
        <taxon>Arthropoda</taxon>
        <taxon>Hexapoda</taxon>
        <taxon>Insecta</taxon>
        <taxon>Pterygota</taxon>
        <taxon>Neoptera</taxon>
        <taxon>Endopterygota</taxon>
        <taxon>Coleoptera</taxon>
        <taxon>Polyphaga</taxon>
        <taxon>Cucujiformia</taxon>
        <taxon>Chrysomeloidea</taxon>
        <taxon>Chrysomelidae</taxon>
        <taxon>Galerucinae</taxon>
        <taxon>Alticini</taxon>
        <taxon>Phyllotreta</taxon>
    </lineage>
</organism>
<comment type="catalytic activity">
    <reaction evidence="10">
        <text>a 5'-end triphospho-ribonucleoside in mRNA + H2O = a 5'-end diphospho-ribonucleoside in mRNA + phosphate + H(+)</text>
        <dbReference type="Rhea" id="RHEA:67004"/>
        <dbReference type="Rhea" id="RHEA-COMP:17164"/>
        <dbReference type="Rhea" id="RHEA-COMP:17165"/>
        <dbReference type="ChEBI" id="CHEBI:15377"/>
        <dbReference type="ChEBI" id="CHEBI:15378"/>
        <dbReference type="ChEBI" id="CHEBI:43474"/>
        <dbReference type="ChEBI" id="CHEBI:167616"/>
        <dbReference type="ChEBI" id="CHEBI:167618"/>
        <dbReference type="EC" id="3.6.1.74"/>
    </reaction>
</comment>
<dbReference type="GO" id="GO:0140818">
    <property type="term" value="F:mRNA 5'-triphosphate monophosphatase activity"/>
    <property type="evidence" value="ECO:0007669"/>
    <property type="project" value="UniProtKB-EC"/>
</dbReference>
<dbReference type="Gene3D" id="3.30.470.30">
    <property type="entry name" value="DNA ligase/mRNA capping enzyme"/>
    <property type="match status" value="1"/>
</dbReference>
<feature type="region of interest" description="Disordered" evidence="14">
    <location>
        <begin position="210"/>
        <end position="254"/>
    </location>
</feature>
<dbReference type="OrthoDB" id="200924at2759"/>
<dbReference type="Gene3D" id="3.30.1490.430">
    <property type="match status" value="1"/>
</dbReference>
<dbReference type="Pfam" id="PF00782">
    <property type="entry name" value="DSPc"/>
    <property type="match status" value="1"/>
</dbReference>
<comment type="function">
    <text evidence="10">Bifunctional mRNA-capping enzyme exhibiting RNA 5'-triphosphate monophosphatase activity in the N-terminal part and mRNA guanylyltransferase activity in the C-terminal part. Catalyzes the first two steps of cap formation: by removing the gamma-phosphate from the 5'-triphosphate end of nascent mRNA to yield a diphosphate end, and by transferring the GMP moiety of GTP to the 5'-diphosphate terminus of RNA via a covalent enzyme-GMP reaction intermediate.</text>
</comment>
<dbReference type="SUPFAM" id="SSF56091">
    <property type="entry name" value="DNA ligase/mRNA capping enzyme, catalytic domain"/>
    <property type="match status" value="1"/>
</dbReference>